<organism evidence="1 2">
    <name type="scientific">Pseudarthrobacter defluvii</name>
    <dbReference type="NCBI Taxonomy" id="410837"/>
    <lineage>
        <taxon>Bacteria</taxon>
        <taxon>Bacillati</taxon>
        <taxon>Actinomycetota</taxon>
        <taxon>Actinomycetes</taxon>
        <taxon>Micrococcales</taxon>
        <taxon>Micrococcaceae</taxon>
        <taxon>Pseudarthrobacter</taxon>
    </lineage>
</organism>
<dbReference type="Proteomes" id="UP001226389">
    <property type="component" value="Unassembled WGS sequence"/>
</dbReference>
<evidence type="ECO:0000313" key="2">
    <source>
        <dbReference type="Proteomes" id="UP001226389"/>
    </source>
</evidence>
<accession>A0ABT9UI95</accession>
<evidence type="ECO:0008006" key="3">
    <source>
        <dbReference type="Google" id="ProtNLM"/>
    </source>
</evidence>
<gene>
    <name evidence="1" type="ORF">J2T22_001952</name>
</gene>
<reference evidence="1 2" key="1">
    <citation type="submission" date="2023-07" db="EMBL/GenBank/DDBJ databases">
        <title>Sorghum-associated microbial communities from plants grown in Nebraska, USA.</title>
        <authorList>
            <person name="Schachtman D."/>
        </authorList>
    </citation>
    <scope>NUCLEOTIDE SEQUENCE [LARGE SCALE GENOMIC DNA]</scope>
    <source>
        <strain evidence="1 2">DS994</strain>
    </source>
</reference>
<proteinExistence type="predicted"/>
<dbReference type="RefSeq" id="WP_307490004.1">
    <property type="nucleotide sequence ID" value="NZ_JAUSSY010000006.1"/>
</dbReference>
<dbReference type="EMBL" id="JAUSSY010000006">
    <property type="protein sequence ID" value="MDQ0118766.1"/>
    <property type="molecule type" value="Genomic_DNA"/>
</dbReference>
<protein>
    <recommendedName>
        <fullName evidence="3">Antibiotic biosynthesis monooxygenase</fullName>
    </recommendedName>
</protein>
<comment type="caution">
    <text evidence="1">The sequence shown here is derived from an EMBL/GenBank/DDBJ whole genome shotgun (WGS) entry which is preliminary data.</text>
</comment>
<name>A0ABT9UI95_9MICC</name>
<evidence type="ECO:0000313" key="1">
    <source>
        <dbReference type="EMBL" id="MDQ0118766.1"/>
    </source>
</evidence>
<keyword evidence="2" id="KW-1185">Reference proteome</keyword>
<sequence length="107" mass="11746">MAVAIIMEFDGSTLEQYDEINKRMGLTPGGPGPAGSISHWATATDKGFQVTDVWESREQFDTFAQEKIGPLSMELGFAAPPKLTFHEVHNYLTSNTDSLRTSVPAQQ</sequence>